<organism evidence="14 15">
    <name type="scientific">Sulfurimonas sediminis</name>
    <dbReference type="NCBI Taxonomy" id="2590020"/>
    <lineage>
        <taxon>Bacteria</taxon>
        <taxon>Pseudomonadati</taxon>
        <taxon>Campylobacterota</taxon>
        <taxon>Epsilonproteobacteria</taxon>
        <taxon>Campylobacterales</taxon>
        <taxon>Sulfurimonadaceae</taxon>
        <taxon>Sulfurimonas</taxon>
    </lineage>
</organism>
<reference evidence="14 15" key="1">
    <citation type="submission" date="2019-06" db="EMBL/GenBank/DDBJ databases">
        <title>Sulfurimonas gotlandica sp. nov., a chemoautotrophic and psychrotolerant epsilonproteobacterium isolated from a pelagic redoxcline, and an emended description of the genus Sulfurimonas.</title>
        <authorList>
            <person name="Wang S."/>
            <person name="Jiang L."/>
            <person name="Shao Z."/>
        </authorList>
    </citation>
    <scope>NUCLEOTIDE SEQUENCE [LARGE SCALE GENOMIC DNA]</scope>
    <source>
        <strain evidence="14 15">S2-6</strain>
    </source>
</reference>
<keyword evidence="11 12" id="KW-0472">Membrane</keyword>
<dbReference type="PANTHER" id="PTHR43221:SF1">
    <property type="entry name" value="PROTEASE HTPX"/>
    <property type="match status" value="1"/>
</dbReference>
<keyword evidence="9 12" id="KW-1133">Transmembrane helix</keyword>
<dbReference type="GO" id="GO:0004222">
    <property type="term" value="F:metalloendopeptidase activity"/>
    <property type="evidence" value="ECO:0007669"/>
    <property type="project" value="UniProtKB-UniRule"/>
</dbReference>
<feature type="binding site" evidence="12">
    <location>
        <position position="219"/>
    </location>
    <ligand>
        <name>Zn(2+)</name>
        <dbReference type="ChEBI" id="CHEBI:29105"/>
        <note>catalytic</note>
    </ligand>
</feature>
<keyword evidence="15" id="KW-1185">Reference proteome</keyword>
<keyword evidence="8 12" id="KW-0862">Zinc</keyword>
<evidence type="ECO:0000256" key="12">
    <source>
        <dbReference type="HAMAP-Rule" id="MF_00188"/>
    </source>
</evidence>
<dbReference type="HAMAP" id="MF_00188">
    <property type="entry name" value="Pept_M48_protease_HtpX"/>
    <property type="match status" value="1"/>
</dbReference>
<name>A0A7M1B0Y1_9BACT</name>
<feature type="domain" description="Peptidase M48" evidence="13">
    <location>
        <begin position="81"/>
        <end position="285"/>
    </location>
</feature>
<keyword evidence="7 12" id="KW-0378">Hydrolase</keyword>
<feature type="binding site" evidence="12">
    <location>
        <position position="144"/>
    </location>
    <ligand>
        <name>Zn(2+)</name>
        <dbReference type="ChEBI" id="CHEBI:29105"/>
        <note>catalytic</note>
    </ligand>
</feature>
<comment type="similarity">
    <text evidence="2 12">Belongs to the peptidase M48B family.</text>
</comment>
<feature type="transmembrane region" description="Helical" evidence="12">
    <location>
        <begin position="39"/>
        <end position="59"/>
    </location>
</feature>
<gene>
    <name evidence="12 14" type="primary">htpX</name>
    <name evidence="14" type="ORF">FJR45_05225</name>
</gene>
<evidence type="ECO:0000259" key="13">
    <source>
        <dbReference type="Pfam" id="PF01435"/>
    </source>
</evidence>
<evidence type="ECO:0000256" key="4">
    <source>
        <dbReference type="ARBA" id="ARBA00022670"/>
    </source>
</evidence>
<feature type="transmembrane region" description="Helical" evidence="12">
    <location>
        <begin position="12"/>
        <end position="33"/>
    </location>
</feature>
<evidence type="ECO:0000256" key="9">
    <source>
        <dbReference type="ARBA" id="ARBA00022989"/>
    </source>
</evidence>
<comment type="subcellular location">
    <subcellularLocation>
        <location evidence="1 12">Cell membrane</location>
        <topology evidence="1 12">Multi-pass membrane protein</topology>
    </subcellularLocation>
</comment>
<proteinExistence type="inferred from homology"/>
<evidence type="ECO:0000256" key="10">
    <source>
        <dbReference type="ARBA" id="ARBA00023049"/>
    </source>
</evidence>
<feature type="transmembrane region" description="Helical" evidence="12">
    <location>
        <begin position="162"/>
        <end position="180"/>
    </location>
</feature>
<dbReference type="KEGG" id="ssei:FJR45_05225"/>
<dbReference type="EMBL" id="CP041235">
    <property type="protein sequence ID" value="QOP43384.1"/>
    <property type="molecule type" value="Genomic_DNA"/>
</dbReference>
<protein>
    <recommendedName>
        <fullName evidence="12">Protease HtpX homolog</fullName>
        <ecNumber evidence="12">3.4.24.-</ecNumber>
    </recommendedName>
</protein>
<feature type="transmembrane region" description="Helical" evidence="12">
    <location>
        <begin position="192"/>
        <end position="214"/>
    </location>
</feature>
<evidence type="ECO:0000313" key="14">
    <source>
        <dbReference type="EMBL" id="QOP43384.1"/>
    </source>
</evidence>
<evidence type="ECO:0000256" key="2">
    <source>
        <dbReference type="ARBA" id="ARBA00009779"/>
    </source>
</evidence>
<evidence type="ECO:0000313" key="15">
    <source>
        <dbReference type="Proteomes" id="UP000593719"/>
    </source>
</evidence>
<feature type="active site" evidence="12">
    <location>
        <position position="145"/>
    </location>
</feature>
<dbReference type="GO" id="GO:0005886">
    <property type="term" value="C:plasma membrane"/>
    <property type="evidence" value="ECO:0007669"/>
    <property type="project" value="UniProtKB-SubCell"/>
</dbReference>
<keyword evidence="10 12" id="KW-0482">Metalloprotease</keyword>
<evidence type="ECO:0000256" key="7">
    <source>
        <dbReference type="ARBA" id="ARBA00022801"/>
    </source>
</evidence>
<feature type="binding site" evidence="12">
    <location>
        <position position="148"/>
    </location>
    <ligand>
        <name>Zn(2+)</name>
        <dbReference type="ChEBI" id="CHEBI:29105"/>
        <note>catalytic</note>
    </ligand>
</feature>
<evidence type="ECO:0000256" key="5">
    <source>
        <dbReference type="ARBA" id="ARBA00022692"/>
    </source>
</evidence>
<dbReference type="AlphaFoldDB" id="A0A7M1B0Y1"/>
<dbReference type="Proteomes" id="UP000593719">
    <property type="component" value="Chromosome"/>
</dbReference>
<dbReference type="Gene3D" id="3.30.2010.10">
    <property type="entry name" value="Metalloproteases ('zincins'), catalytic domain"/>
    <property type="match status" value="1"/>
</dbReference>
<keyword evidence="6 12" id="KW-0479">Metal-binding</keyword>
<dbReference type="EC" id="3.4.24.-" evidence="12"/>
<dbReference type="NCBIfam" id="NF003965">
    <property type="entry name" value="PRK05457.1"/>
    <property type="match status" value="1"/>
</dbReference>
<evidence type="ECO:0000256" key="8">
    <source>
        <dbReference type="ARBA" id="ARBA00022833"/>
    </source>
</evidence>
<dbReference type="CDD" id="cd07335">
    <property type="entry name" value="M48B_HtpX_like"/>
    <property type="match status" value="1"/>
</dbReference>
<keyword evidence="3 12" id="KW-1003">Cell membrane</keyword>
<evidence type="ECO:0000256" key="3">
    <source>
        <dbReference type="ARBA" id="ARBA00022475"/>
    </source>
</evidence>
<dbReference type="PANTHER" id="PTHR43221">
    <property type="entry name" value="PROTEASE HTPX"/>
    <property type="match status" value="1"/>
</dbReference>
<dbReference type="GO" id="GO:0006508">
    <property type="term" value="P:proteolysis"/>
    <property type="evidence" value="ECO:0007669"/>
    <property type="project" value="UniProtKB-KW"/>
</dbReference>
<sequence>MMSLIMLIIMNLAVMASLYVALFILSSFFGIYIDQQSMSGLFMMAALFGFGGSFISLFMSKWMAIRGMGVEIIEYPNNEFERWLMSTIEKLSDEAGIGMPEVGIFDAPPNAFATGWDKNNSLVAVSTGLIESMDRSEIEGVLAHEISHVKNGDMVTMTLMQGVLNTFVIFISRLLASMVARDRNGNTNHMMYFMISMALEMVFSLFATAILMWYSRYREYRADEGAVDLSGPEGIYYALAKLGRIPKEELALNDDYRAFGIVGFLGSFFASHPPIEARLEHIQEYSRS</sequence>
<evidence type="ECO:0000256" key="11">
    <source>
        <dbReference type="ARBA" id="ARBA00023136"/>
    </source>
</evidence>
<dbReference type="InterPro" id="IPR050083">
    <property type="entry name" value="HtpX_protease"/>
</dbReference>
<dbReference type="InterPro" id="IPR022919">
    <property type="entry name" value="Pept_M48_protease_HtpX"/>
</dbReference>
<accession>A0A7M1B0Y1</accession>
<keyword evidence="5 12" id="KW-0812">Transmembrane</keyword>
<evidence type="ECO:0000256" key="6">
    <source>
        <dbReference type="ARBA" id="ARBA00022723"/>
    </source>
</evidence>
<evidence type="ECO:0000256" key="1">
    <source>
        <dbReference type="ARBA" id="ARBA00004651"/>
    </source>
</evidence>
<dbReference type="Pfam" id="PF01435">
    <property type="entry name" value="Peptidase_M48"/>
    <property type="match status" value="1"/>
</dbReference>
<keyword evidence="4 12" id="KW-0645">Protease</keyword>
<comment type="cofactor">
    <cofactor evidence="12">
        <name>Zn(2+)</name>
        <dbReference type="ChEBI" id="CHEBI:29105"/>
    </cofactor>
    <text evidence="12">Binds 1 zinc ion per subunit.</text>
</comment>
<dbReference type="GO" id="GO:0008270">
    <property type="term" value="F:zinc ion binding"/>
    <property type="evidence" value="ECO:0007669"/>
    <property type="project" value="UniProtKB-UniRule"/>
</dbReference>
<dbReference type="InterPro" id="IPR001915">
    <property type="entry name" value="Peptidase_M48"/>
</dbReference>